<name>A0A3B7MYG2_9BACT</name>
<dbReference type="PANTHER" id="PTHR30008">
    <property type="entry name" value="EXODEOXYRIBONUCLEASE 7 LARGE SUBUNIT"/>
    <property type="match status" value="1"/>
</dbReference>
<evidence type="ECO:0000256" key="4">
    <source>
        <dbReference type="ARBA" id="ARBA00022839"/>
    </source>
</evidence>
<evidence type="ECO:0000313" key="10">
    <source>
        <dbReference type="Proteomes" id="UP000263900"/>
    </source>
</evidence>
<dbReference type="KEGG" id="pseg:D3H65_31560"/>
<dbReference type="GO" id="GO:0009318">
    <property type="term" value="C:exodeoxyribonuclease VII complex"/>
    <property type="evidence" value="ECO:0007669"/>
    <property type="project" value="UniProtKB-UniRule"/>
</dbReference>
<evidence type="ECO:0000256" key="2">
    <source>
        <dbReference type="ARBA" id="ARBA00022722"/>
    </source>
</evidence>
<dbReference type="CDD" id="cd04489">
    <property type="entry name" value="ExoVII_LU_OBF"/>
    <property type="match status" value="1"/>
</dbReference>
<accession>A0A3B7MYG2</accession>
<evidence type="ECO:0000256" key="3">
    <source>
        <dbReference type="ARBA" id="ARBA00022801"/>
    </source>
</evidence>
<dbReference type="RefSeq" id="WP_119054131.1">
    <property type="nucleotide sequence ID" value="NZ_CP032157.1"/>
</dbReference>
<dbReference type="NCBIfam" id="TIGR00237">
    <property type="entry name" value="xseA"/>
    <property type="match status" value="1"/>
</dbReference>
<evidence type="ECO:0000256" key="1">
    <source>
        <dbReference type="ARBA" id="ARBA00022490"/>
    </source>
</evidence>
<proteinExistence type="inferred from homology"/>
<keyword evidence="1" id="KW-0963">Cytoplasm</keyword>
<feature type="domain" description="Exonuclease VII large subunit C-terminal" evidence="7">
    <location>
        <begin position="152"/>
        <end position="442"/>
    </location>
</feature>
<dbReference type="Pfam" id="PF13742">
    <property type="entry name" value="tRNA_anti_2"/>
    <property type="match status" value="1"/>
</dbReference>
<keyword evidence="6" id="KW-0175">Coiled coil</keyword>
<comment type="similarity">
    <text evidence="5">Belongs to the XseA family.</text>
</comment>
<evidence type="ECO:0000259" key="7">
    <source>
        <dbReference type="Pfam" id="PF02601"/>
    </source>
</evidence>
<evidence type="ECO:0000259" key="8">
    <source>
        <dbReference type="Pfam" id="PF13742"/>
    </source>
</evidence>
<keyword evidence="2 5" id="KW-0540">Nuclease</keyword>
<evidence type="ECO:0000313" key="9">
    <source>
        <dbReference type="EMBL" id="AXY78259.1"/>
    </source>
</evidence>
<dbReference type="EMBL" id="CP032157">
    <property type="protein sequence ID" value="AXY78259.1"/>
    <property type="molecule type" value="Genomic_DNA"/>
</dbReference>
<dbReference type="Proteomes" id="UP000263900">
    <property type="component" value="Chromosome"/>
</dbReference>
<dbReference type="PANTHER" id="PTHR30008:SF0">
    <property type="entry name" value="EXODEOXYRIBONUCLEASE 7 LARGE SUBUNIT"/>
    <property type="match status" value="1"/>
</dbReference>
<dbReference type="GO" id="GO:0003676">
    <property type="term" value="F:nucleic acid binding"/>
    <property type="evidence" value="ECO:0007669"/>
    <property type="project" value="InterPro"/>
</dbReference>
<evidence type="ECO:0000256" key="6">
    <source>
        <dbReference type="SAM" id="Coils"/>
    </source>
</evidence>
<dbReference type="EC" id="3.1.11.6" evidence="5"/>
<dbReference type="GO" id="GO:0005737">
    <property type="term" value="C:cytoplasm"/>
    <property type="evidence" value="ECO:0007669"/>
    <property type="project" value="UniProtKB-SubCell"/>
</dbReference>
<dbReference type="InterPro" id="IPR003753">
    <property type="entry name" value="Exonuc_VII_L"/>
</dbReference>
<organism evidence="9 10">
    <name type="scientific">Paraflavitalea soli</name>
    <dbReference type="NCBI Taxonomy" id="2315862"/>
    <lineage>
        <taxon>Bacteria</taxon>
        <taxon>Pseudomonadati</taxon>
        <taxon>Bacteroidota</taxon>
        <taxon>Chitinophagia</taxon>
        <taxon>Chitinophagales</taxon>
        <taxon>Chitinophagaceae</taxon>
        <taxon>Paraflavitalea</taxon>
    </lineage>
</organism>
<dbReference type="OrthoDB" id="9802795at2"/>
<comment type="subcellular location">
    <subcellularLocation>
        <location evidence="5">Cytoplasm</location>
    </subcellularLocation>
</comment>
<feature type="coiled-coil region" evidence="6">
    <location>
        <begin position="287"/>
        <end position="314"/>
    </location>
</feature>
<dbReference type="GO" id="GO:0006308">
    <property type="term" value="P:DNA catabolic process"/>
    <property type="evidence" value="ECO:0007669"/>
    <property type="project" value="UniProtKB-UniRule"/>
</dbReference>
<evidence type="ECO:0000256" key="5">
    <source>
        <dbReference type="RuleBase" id="RU004355"/>
    </source>
</evidence>
<dbReference type="Pfam" id="PF02601">
    <property type="entry name" value="Exonuc_VII_L"/>
    <property type="match status" value="1"/>
</dbReference>
<sequence length="457" mass="50750">MLSIPALQLSELTYQIEAALKDRFEGQFYWVIAEITGHKWQPARGFHYFDLVEKQAGSAGLKAKISAAAWTAGARQIAAFEKATGQRFTDGLQVLIKVSVDYSAVYGLKLTLLDVDAGYTIGQLEQQKQATLQRLLTECSGYIQKAGDSYITANKLLKLPVVLQRIAVVTAQTSAGYQDFHHTLLNNQYGYQFFVDTYFTTVQGEANAAQIKERLLQVFTSGKPYDAVVIIRGGGSPTDFLVFDTFALGQVTAKFPIPIITGIGHQHNETIVDLMAHTPLKTPTKVAEFLIAHNRAFEDRINQLQNKLLVKAQQWVANNKSDLVTVERQLLHTAQTSLHLYRRRLDAMGNELIIKPAILFNSKRKDLLNINHQLQFTSIRLLSHERDDIQGLEKLLQVLDPASILKRGFALVSYQGRIATKASLLPVGADISVLLDNTNITSTIKAKAPADDSNTDL</sequence>
<keyword evidence="3 5" id="KW-0378">Hydrolase</keyword>
<dbReference type="AlphaFoldDB" id="A0A3B7MYG2"/>
<feature type="domain" description="OB-fold nucleic acid binding" evidence="8">
    <location>
        <begin position="8"/>
        <end position="114"/>
    </location>
</feature>
<reference evidence="9 10" key="1">
    <citation type="submission" date="2018-09" db="EMBL/GenBank/DDBJ databases">
        <title>Genome sequencing of strain 6GH32-13.</title>
        <authorList>
            <person name="Weon H.-Y."/>
            <person name="Heo J."/>
            <person name="Kwon S.-W."/>
        </authorList>
    </citation>
    <scope>NUCLEOTIDE SEQUENCE [LARGE SCALE GENOMIC DNA]</scope>
    <source>
        <strain evidence="9 10">5GH32-13</strain>
    </source>
</reference>
<gene>
    <name evidence="9" type="primary">xseA</name>
    <name evidence="9" type="ORF">D3H65_31560</name>
</gene>
<protein>
    <recommendedName>
        <fullName evidence="5">Exodeoxyribonuclease 7 large subunit</fullName>
        <ecNumber evidence="5">3.1.11.6</ecNumber>
    </recommendedName>
</protein>
<dbReference type="InterPro" id="IPR025824">
    <property type="entry name" value="OB-fold_nuc-bd_dom"/>
</dbReference>
<keyword evidence="10" id="KW-1185">Reference proteome</keyword>
<comment type="catalytic activity">
    <reaction evidence="5">
        <text>Exonucleolytic cleavage in either 5'- to 3'- or 3'- to 5'-direction to yield nucleoside 5'-phosphates.</text>
        <dbReference type="EC" id="3.1.11.6"/>
    </reaction>
</comment>
<dbReference type="GO" id="GO:0008855">
    <property type="term" value="F:exodeoxyribonuclease VII activity"/>
    <property type="evidence" value="ECO:0007669"/>
    <property type="project" value="UniProtKB-UniRule"/>
</dbReference>
<keyword evidence="4 5" id="KW-0269">Exonuclease</keyword>
<dbReference type="InterPro" id="IPR020579">
    <property type="entry name" value="Exonuc_VII_lsu_C"/>
</dbReference>